<dbReference type="Proteomes" id="UP001178303">
    <property type="component" value="Chromosome"/>
</dbReference>
<dbReference type="PANTHER" id="PTHR40040:SF1">
    <property type="entry name" value="MEMBRANE PROTEIN"/>
    <property type="match status" value="1"/>
</dbReference>
<sequence>MKGVMTLTEKFDEYKKRDRIDSDYSDYSDYKEEYAAEVAPQRIDYDYDEKENKDDIRSSAAGSTAGFIALALSILSLFTFPTLFGLVSVLLGIYAYNRGATVTGGIAAIVGGIAALIAILFRVALVGLLFSLF</sequence>
<dbReference type="InterPro" id="IPR055338">
    <property type="entry name" value="YqfX-like"/>
</dbReference>
<evidence type="ECO:0000256" key="1">
    <source>
        <dbReference type="SAM" id="Phobius"/>
    </source>
</evidence>
<evidence type="ECO:0000313" key="2">
    <source>
        <dbReference type="EMBL" id="WHY31822.1"/>
    </source>
</evidence>
<gene>
    <name evidence="2" type="ORF">QNH45_07040</name>
</gene>
<keyword evidence="1" id="KW-0472">Membrane</keyword>
<feature type="transmembrane region" description="Helical" evidence="1">
    <location>
        <begin position="106"/>
        <end position="130"/>
    </location>
</feature>
<reference evidence="2" key="1">
    <citation type="submission" date="2023-05" db="EMBL/GenBank/DDBJ databases">
        <title>Comparative genomics of Bacillaceae isolates and their secondary metabolite potential.</title>
        <authorList>
            <person name="Song L."/>
            <person name="Nielsen L.J."/>
            <person name="Mohite O."/>
            <person name="Xu X."/>
            <person name="Weber T."/>
            <person name="Kovacs A.T."/>
        </authorList>
    </citation>
    <scope>NUCLEOTIDE SEQUENCE</scope>
    <source>
        <strain evidence="2">LN15</strain>
    </source>
</reference>
<name>A0AA95LZ34_9BACI</name>
<dbReference type="AlphaFoldDB" id="A0AA95LZ34"/>
<proteinExistence type="predicted"/>
<dbReference type="RefSeq" id="WP_283886267.1">
    <property type="nucleotide sequence ID" value="NZ_CP126099.1"/>
</dbReference>
<feature type="transmembrane region" description="Helical" evidence="1">
    <location>
        <begin position="67"/>
        <end position="94"/>
    </location>
</feature>
<protein>
    <submittedName>
        <fullName evidence="2">Imidazole glycerol phosphate synthase</fullName>
    </submittedName>
</protein>
<evidence type="ECO:0000313" key="3">
    <source>
        <dbReference type="Proteomes" id="UP001178303"/>
    </source>
</evidence>
<keyword evidence="1" id="KW-0812">Transmembrane</keyword>
<dbReference type="EMBL" id="CP126099">
    <property type="protein sequence ID" value="WHY31822.1"/>
    <property type="molecule type" value="Genomic_DNA"/>
</dbReference>
<dbReference type="PANTHER" id="PTHR40040">
    <property type="entry name" value="SMALL HYDROPHOBIC PROTEIN-RELATED"/>
    <property type="match status" value="1"/>
</dbReference>
<organism evidence="2 3">
    <name type="scientific">Bacillus wiedmannii</name>
    <dbReference type="NCBI Taxonomy" id="1890302"/>
    <lineage>
        <taxon>Bacteria</taxon>
        <taxon>Bacillati</taxon>
        <taxon>Bacillota</taxon>
        <taxon>Bacilli</taxon>
        <taxon>Bacillales</taxon>
        <taxon>Bacillaceae</taxon>
        <taxon>Bacillus</taxon>
        <taxon>Bacillus cereus group</taxon>
    </lineage>
</organism>
<keyword evidence="1" id="KW-1133">Transmembrane helix</keyword>
<accession>A0AA95LZ34</accession>